<dbReference type="PANTHER" id="PTHR43409">
    <property type="entry name" value="ANAEROBIC MAGNESIUM-PROTOPORPHYRIN IX MONOMETHYL ESTER CYCLASE-RELATED"/>
    <property type="match status" value="1"/>
</dbReference>
<accession>A0A0L6VYP0</accession>
<evidence type="ECO:0000256" key="4">
    <source>
        <dbReference type="ARBA" id="ARBA00023004"/>
    </source>
</evidence>
<dbReference type="InterPro" id="IPR007197">
    <property type="entry name" value="rSAM"/>
</dbReference>
<dbReference type="Proteomes" id="UP000037175">
    <property type="component" value="Unassembled WGS sequence"/>
</dbReference>
<comment type="cofactor">
    <cofactor evidence="1">
        <name>[4Fe-4S] cluster</name>
        <dbReference type="ChEBI" id="CHEBI:49883"/>
    </cofactor>
</comment>
<dbReference type="EMBL" id="LGTE01000033">
    <property type="protein sequence ID" value="KNZ68380.1"/>
    <property type="molecule type" value="Genomic_DNA"/>
</dbReference>
<keyword evidence="9" id="KW-1185">Reference proteome</keyword>
<reference evidence="9" key="1">
    <citation type="submission" date="2015-07" db="EMBL/GenBank/DDBJ databases">
        <title>Complete Genome of Thermincola ferriacetica strain Z-0001T.</title>
        <authorList>
            <person name="Lusk B."/>
            <person name="Badalamenti J.P."/>
            <person name="Parameswaran P."/>
            <person name="Bond D.R."/>
            <person name="Torres C.I."/>
        </authorList>
    </citation>
    <scope>NUCLEOTIDE SEQUENCE [LARGE SCALE GENOMIC DNA]</scope>
    <source>
        <strain evidence="9">Z-0001</strain>
    </source>
</reference>
<dbReference type="Pfam" id="PF04055">
    <property type="entry name" value="Radical_SAM"/>
    <property type="match status" value="1"/>
</dbReference>
<dbReference type="PROSITE" id="PS51332">
    <property type="entry name" value="B12_BINDING"/>
    <property type="match status" value="1"/>
</dbReference>
<dbReference type="SFLD" id="SFLDG01082">
    <property type="entry name" value="B12-binding_domain_containing"/>
    <property type="match status" value="1"/>
</dbReference>
<dbReference type="CDD" id="cd01335">
    <property type="entry name" value="Radical_SAM"/>
    <property type="match status" value="1"/>
</dbReference>
<organism evidence="8 9">
    <name type="scientific">Thermincola ferriacetica</name>
    <dbReference type="NCBI Taxonomy" id="281456"/>
    <lineage>
        <taxon>Bacteria</taxon>
        <taxon>Bacillati</taxon>
        <taxon>Bacillota</taxon>
        <taxon>Clostridia</taxon>
        <taxon>Eubacteriales</taxon>
        <taxon>Thermincolaceae</taxon>
        <taxon>Thermincola</taxon>
    </lineage>
</organism>
<evidence type="ECO:0000313" key="9">
    <source>
        <dbReference type="Proteomes" id="UP000037175"/>
    </source>
</evidence>
<feature type="domain" description="Radical SAM core" evidence="7">
    <location>
        <begin position="185"/>
        <end position="410"/>
    </location>
</feature>
<protein>
    <submittedName>
        <fullName evidence="8">Radical SAM protein</fullName>
    </submittedName>
</protein>
<gene>
    <name evidence="8" type="ORF">Tfer_3073</name>
</gene>
<keyword evidence="5" id="KW-0411">Iron-sulfur</keyword>
<dbReference type="GO" id="GO:0051539">
    <property type="term" value="F:4 iron, 4 sulfur cluster binding"/>
    <property type="evidence" value="ECO:0007669"/>
    <property type="project" value="UniProtKB-KW"/>
</dbReference>
<dbReference type="GO" id="GO:0031419">
    <property type="term" value="F:cobalamin binding"/>
    <property type="evidence" value="ECO:0007669"/>
    <property type="project" value="InterPro"/>
</dbReference>
<dbReference type="PROSITE" id="PS51918">
    <property type="entry name" value="RADICAL_SAM"/>
    <property type="match status" value="1"/>
</dbReference>
<comment type="caution">
    <text evidence="8">The sequence shown here is derived from an EMBL/GenBank/DDBJ whole genome shotgun (WGS) entry which is preliminary data.</text>
</comment>
<feature type="domain" description="B12-binding" evidence="6">
    <location>
        <begin position="8"/>
        <end position="149"/>
    </location>
</feature>
<dbReference type="SFLD" id="SFLDS00029">
    <property type="entry name" value="Radical_SAM"/>
    <property type="match status" value="1"/>
</dbReference>
<keyword evidence="3" id="KW-0479">Metal-binding</keyword>
<dbReference type="InterPro" id="IPR006638">
    <property type="entry name" value="Elp3/MiaA/NifB-like_rSAM"/>
</dbReference>
<keyword evidence="4" id="KW-0408">Iron</keyword>
<keyword evidence="2" id="KW-0949">S-adenosyl-L-methionine</keyword>
<evidence type="ECO:0000256" key="3">
    <source>
        <dbReference type="ARBA" id="ARBA00022723"/>
    </source>
</evidence>
<dbReference type="InterPro" id="IPR034466">
    <property type="entry name" value="Methyltransferase_Class_B"/>
</dbReference>
<dbReference type="GO" id="GO:0003824">
    <property type="term" value="F:catalytic activity"/>
    <property type="evidence" value="ECO:0007669"/>
    <property type="project" value="InterPro"/>
</dbReference>
<dbReference type="InterPro" id="IPR051198">
    <property type="entry name" value="BchE-like"/>
</dbReference>
<dbReference type="InterPro" id="IPR058240">
    <property type="entry name" value="rSAM_sf"/>
</dbReference>
<dbReference type="GO" id="GO:0046872">
    <property type="term" value="F:metal ion binding"/>
    <property type="evidence" value="ECO:0007669"/>
    <property type="project" value="UniProtKB-KW"/>
</dbReference>
<dbReference type="SFLD" id="SFLDG01123">
    <property type="entry name" value="methyltransferase_(Class_B)"/>
    <property type="match status" value="1"/>
</dbReference>
<dbReference type="AlphaFoldDB" id="A0A0L6VYP0"/>
<dbReference type="Gene3D" id="3.80.30.20">
    <property type="entry name" value="tm_1862 like domain"/>
    <property type="match status" value="1"/>
</dbReference>
<dbReference type="SMART" id="SM00729">
    <property type="entry name" value="Elp3"/>
    <property type="match status" value="1"/>
</dbReference>
<proteinExistence type="predicted"/>
<evidence type="ECO:0000259" key="6">
    <source>
        <dbReference type="PROSITE" id="PS51332"/>
    </source>
</evidence>
<dbReference type="InterPro" id="IPR006158">
    <property type="entry name" value="Cobalamin-bd"/>
</dbReference>
<evidence type="ECO:0000313" key="8">
    <source>
        <dbReference type="EMBL" id="KNZ68380.1"/>
    </source>
</evidence>
<dbReference type="PATRIC" id="fig|281456.6.peg.3218"/>
<evidence type="ECO:0000256" key="2">
    <source>
        <dbReference type="ARBA" id="ARBA00022691"/>
    </source>
</evidence>
<evidence type="ECO:0000259" key="7">
    <source>
        <dbReference type="PROSITE" id="PS51918"/>
    </source>
</evidence>
<name>A0A0L6VYP0_9FIRM</name>
<dbReference type="SUPFAM" id="SSF102114">
    <property type="entry name" value="Radical SAM enzymes"/>
    <property type="match status" value="1"/>
</dbReference>
<evidence type="ECO:0000256" key="1">
    <source>
        <dbReference type="ARBA" id="ARBA00001966"/>
    </source>
</evidence>
<dbReference type="RefSeq" id="WP_052219014.1">
    <property type="nucleotide sequence ID" value="NZ_LGTE01000033.1"/>
</dbReference>
<dbReference type="Pfam" id="PF02310">
    <property type="entry name" value="B12-binding"/>
    <property type="match status" value="1"/>
</dbReference>
<dbReference type="InterPro" id="IPR023404">
    <property type="entry name" value="rSAM_horseshoe"/>
</dbReference>
<sequence length="500" mass="56717">MKILLLEHPRSIEPERCNDIANTPLSSCLLSGYAAAMLNSRGHEVEIVEGYLDKLSYAEIENIVSAWKPDVLGVHMVYHWQTDRALYGFLEQVKNAGLTSYITAYGFYPTIAYTDILQECPAIDSVIVGEHEITFVELAEALSCRVSPVNLPGLAVRDSTGVQYRRREVLADLDRLPTPVRTEAMYRLPEVNLQGSRGCYGRCTFCYINPFYGAGSRWRGRSPDNIVAEIDGIIAERGVRDFYFTDPNFFGPGQRGQERALRLAALLKPRQIRFGIEGRVNDIHDETIAALREAGLRHILIGLESGKDSSLKRMNKMTTVAQNEEAIRILRKNGLEPNVGFIMFEPDSTLEDIRGNFEFLLRNDLLHNLPVTANVLYHHQIVLKGTPAFQHLQQQGRLQLERNSSYEGVALFADTQVAVLADLMRQVTNYLFNRMAGIWGGKVPEPENAREKYARINRLLIGIFENALETLERGKQWDKEQTEAIVRQFEKEINEVFLQI</sequence>
<dbReference type="Gene3D" id="3.40.50.280">
    <property type="entry name" value="Cobalamin-binding domain"/>
    <property type="match status" value="1"/>
</dbReference>
<evidence type="ECO:0000256" key="5">
    <source>
        <dbReference type="ARBA" id="ARBA00023014"/>
    </source>
</evidence>